<proteinExistence type="predicted"/>
<reference evidence="4" key="1">
    <citation type="journal article" date="2010" name="Genome Biol.">
        <title>Genome sequence of the necrotrophic plant pathogen Pythium ultimum reveals original pathogenicity mechanisms and effector repertoire.</title>
        <authorList>
            <person name="Levesque C.A."/>
            <person name="Brouwer H."/>
            <person name="Cano L."/>
            <person name="Hamilton J.P."/>
            <person name="Holt C."/>
            <person name="Huitema E."/>
            <person name="Raffaele S."/>
            <person name="Robideau G.P."/>
            <person name="Thines M."/>
            <person name="Win J."/>
            <person name="Zerillo M.M."/>
            <person name="Beakes G.W."/>
            <person name="Boore J.L."/>
            <person name="Busam D."/>
            <person name="Dumas B."/>
            <person name="Ferriera S."/>
            <person name="Fuerstenberg S.I."/>
            <person name="Gachon C.M."/>
            <person name="Gaulin E."/>
            <person name="Govers F."/>
            <person name="Grenville-Briggs L."/>
            <person name="Horner N."/>
            <person name="Hostetler J."/>
            <person name="Jiang R.H."/>
            <person name="Johnson J."/>
            <person name="Krajaejun T."/>
            <person name="Lin H."/>
            <person name="Meijer H.J."/>
            <person name="Moore B."/>
            <person name="Morris P."/>
            <person name="Phuntmart V."/>
            <person name="Puiu D."/>
            <person name="Shetty J."/>
            <person name="Stajich J.E."/>
            <person name="Tripathy S."/>
            <person name="Wawra S."/>
            <person name="van West P."/>
            <person name="Whitty B.R."/>
            <person name="Coutinho P.M."/>
            <person name="Henrissat B."/>
            <person name="Martin F."/>
            <person name="Thomas P.D."/>
            <person name="Tyler B.M."/>
            <person name="De Vries R.P."/>
            <person name="Kamoun S."/>
            <person name="Yandell M."/>
            <person name="Tisserat N."/>
            <person name="Buell C.R."/>
        </authorList>
    </citation>
    <scope>NUCLEOTIDE SEQUENCE</scope>
    <source>
        <strain evidence="4">DAOM:BR144</strain>
    </source>
</reference>
<dbReference type="EnsemblProtists" id="PYU1_T006034">
    <property type="protein sequence ID" value="PYU1_T006034"/>
    <property type="gene ID" value="PYU1_G006022"/>
</dbReference>
<accession>K3WM42</accession>
<dbReference type="InParanoid" id="K3WM42"/>
<reference evidence="3" key="3">
    <citation type="submission" date="2015-02" db="UniProtKB">
        <authorList>
            <consortium name="EnsemblProtists"/>
        </authorList>
    </citation>
    <scope>IDENTIFICATION</scope>
    <source>
        <strain evidence="3">DAOM BR144</strain>
    </source>
</reference>
<protein>
    <submittedName>
        <fullName evidence="3">Uncharacterized protein</fullName>
    </submittedName>
</protein>
<evidence type="ECO:0000256" key="2">
    <source>
        <dbReference type="SAM" id="Phobius"/>
    </source>
</evidence>
<keyword evidence="2" id="KW-0472">Membrane</keyword>
<dbReference type="HOGENOM" id="CLU_049266_0_0_1"/>
<name>K3WM42_GLOUD</name>
<dbReference type="eggNOG" id="ENOG502S08A">
    <property type="taxonomic scope" value="Eukaryota"/>
</dbReference>
<feature type="region of interest" description="Disordered" evidence="1">
    <location>
        <begin position="1"/>
        <end position="24"/>
    </location>
</feature>
<evidence type="ECO:0000313" key="4">
    <source>
        <dbReference type="Proteomes" id="UP000019132"/>
    </source>
</evidence>
<dbReference type="Proteomes" id="UP000019132">
    <property type="component" value="Unassembled WGS sequence"/>
</dbReference>
<keyword evidence="4" id="KW-1185">Reference proteome</keyword>
<feature type="transmembrane region" description="Helical" evidence="2">
    <location>
        <begin position="41"/>
        <end position="59"/>
    </location>
</feature>
<dbReference type="VEuPathDB" id="FungiDB:PYU1_G006022"/>
<dbReference type="OMA" id="GRFQLWM"/>
<keyword evidence="2" id="KW-0812">Transmembrane</keyword>
<feature type="transmembrane region" description="Helical" evidence="2">
    <location>
        <begin position="65"/>
        <end position="85"/>
    </location>
</feature>
<sequence length="384" mass="42013">MGGSAKSRRVADAASSEKMMRPNALQSASNEYTTTTALNNVVRPLAVGMMLLILIWLAMTFLGKFQLWMTAAGVVMILLSVLSAIQEFKSSTKTTQSYQDLLDETVESCSGDKISLPHLSPAKATMKATVKNSTPVVVNHRRNMPHRQSSKAPQHVTSQPHGLNIAPSPAIVTNPVLLESGGVSTLTTQKSSPASNRRKSEDCVDIDTLTRGRRNSSANELGNKLVVLHCGTVIDIQGSHGFIIPHDLDFDAGFKTVGKKNSKSSTALTRQLKLPLVIPFDLNEDEVAVRQELSVGKTVEFAFSEYSSDCKVCALHVTPVSSDEEIVKSRHALLSCKQAREQSFAKAMCDLKMISPRNEPVKHVDLIKYAEKLDDHELPFEQFI</sequence>
<evidence type="ECO:0000256" key="1">
    <source>
        <dbReference type="SAM" id="MobiDB-lite"/>
    </source>
</evidence>
<dbReference type="EMBL" id="GL376625">
    <property type="status" value="NOT_ANNOTATED_CDS"/>
    <property type="molecule type" value="Genomic_DNA"/>
</dbReference>
<evidence type="ECO:0000313" key="3">
    <source>
        <dbReference type="EnsemblProtists" id="PYU1_T006034"/>
    </source>
</evidence>
<dbReference type="AlphaFoldDB" id="K3WM42"/>
<organism evidence="3 4">
    <name type="scientific">Globisporangium ultimum (strain ATCC 200006 / CBS 805.95 / DAOM BR144)</name>
    <name type="common">Pythium ultimum</name>
    <dbReference type="NCBI Taxonomy" id="431595"/>
    <lineage>
        <taxon>Eukaryota</taxon>
        <taxon>Sar</taxon>
        <taxon>Stramenopiles</taxon>
        <taxon>Oomycota</taxon>
        <taxon>Peronosporomycetes</taxon>
        <taxon>Pythiales</taxon>
        <taxon>Pythiaceae</taxon>
        <taxon>Globisporangium</taxon>
    </lineage>
</organism>
<feature type="region of interest" description="Disordered" evidence="1">
    <location>
        <begin position="143"/>
        <end position="165"/>
    </location>
</feature>
<keyword evidence="2" id="KW-1133">Transmembrane helix</keyword>
<reference evidence="4" key="2">
    <citation type="submission" date="2010-04" db="EMBL/GenBank/DDBJ databases">
        <authorList>
            <person name="Buell R."/>
            <person name="Hamilton J."/>
            <person name="Hostetler J."/>
        </authorList>
    </citation>
    <scope>NUCLEOTIDE SEQUENCE [LARGE SCALE GENOMIC DNA]</scope>
    <source>
        <strain evidence="4">DAOM:BR144</strain>
    </source>
</reference>
<feature type="compositionally biased region" description="Polar residues" evidence="1">
    <location>
        <begin position="150"/>
        <end position="161"/>
    </location>
</feature>